<dbReference type="RefSeq" id="WP_146299796.1">
    <property type="nucleotide sequence ID" value="NZ_CP042301.2"/>
</dbReference>
<proteinExistence type="predicted"/>
<organism evidence="2 3">
    <name type="scientific">Nitratireductor mangrovi</name>
    <dbReference type="NCBI Taxonomy" id="2599600"/>
    <lineage>
        <taxon>Bacteria</taxon>
        <taxon>Pseudomonadati</taxon>
        <taxon>Pseudomonadota</taxon>
        <taxon>Alphaproteobacteria</taxon>
        <taxon>Hyphomicrobiales</taxon>
        <taxon>Phyllobacteriaceae</taxon>
        <taxon>Nitratireductor</taxon>
    </lineage>
</organism>
<dbReference type="EMBL" id="CP042301">
    <property type="protein sequence ID" value="QDZ01151.1"/>
    <property type="molecule type" value="Genomic_DNA"/>
</dbReference>
<keyword evidence="3" id="KW-1185">Reference proteome</keyword>
<dbReference type="Proteomes" id="UP000321389">
    <property type="component" value="Chromosome"/>
</dbReference>
<gene>
    <name evidence="2" type="ORF">FQ775_12610</name>
</gene>
<dbReference type="KEGG" id="niy:FQ775_12610"/>
<feature type="signal peptide" evidence="1">
    <location>
        <begin position="1"/>
        <end position="23"/>
    </location>
</feature>
<sequence length="202" mass="23130">MAFRRFAAVLAVAASLAAWPAFAGPLVKETVEYYSISGRTGAELLREMNRHGPRHGFLRRAIAQTRYAPDIRGKLVKQDGVCRMKGGRFLLNITYVYPRPSEKLPSDVARRWKAFQADNVRHEKMHGRIAREMAVKLDRVLKTFSYRDRNSRCNMAMLKLEREVDKVVREYNRKQRVFDAKEHRQGGAVEKSIVALLGKPSG</sequence>
<dbReference type="OrthoDB" id="9805445at2"/>
<evidence type="ECO:0000313" key="3">
    <source>
        <dbReference type="Proteomes" id="UP000321389"/>
    </source>
</evidence>
<dbReference type="AlphaFoldDB" id="A0A5B8KZX0"/>
<reference evidence="2" key="1">
    <citation type="submission" date="2020-04" db="EMBL/GenBank/DDBJ databases">
        <title>Nitratireductor sp. nov. isolated from mangrove soil.</title>
        <authorList>
            <person name="Ye Y."/>
        </authorList>
    </citation>
    <scope>NUCLEOTIDE SEQUENCE</scope>
    <source>
        <strain evidence="2">SY7</strain>
    </source>
</reference>
<feature type="chain" id="PRO_5022930000" evidence="1">
    <location>
        <begin position="24"/>
        <end position="202"/>
    </location>
</feature>
<evidence type="ECO:0000256" key="1">
    <source>
        <dbReference type="SAM" id="SignalP"/>
    </source>
</evidence>
<dbReference type="InterPro" id="IPR010321">
    <property type="entry name" value="DUF922"/>
</dbReference>
<name>A0A5B8KZX0_9HYPH</name>
<keyword evidence="1" id="KW-0732">Signal</keyword>
<dbReference type="Pfam" id="PF06037">
    <property type="entry name" value="DUF922"/>
    <property type="match status" value="1"/>
</dbReference>
<evidence type="ECO:0000313" key="2">
    <source>
        <dbReference type="EMBL" id="QDZ01151.1"/>
    </source>
</evidence>
<protein>
    <submittedName>
        <fullName evidence="2">DUF922 domain-containing protein</fullName>
    </submittedName>
</protein>
<accession>A0A5B8KZX0</accession>